<feature type="non-terminal residue" evidence="2">
    <location>
        <position position="1"/>
    </location>
</feature>
<evidence type="ECO:0008006" key="4">
    <source>
        <dbReference type="Google" id="ProtNLM"/>
    </source>
</evidence>
<evidence type="ECO:0000256" key="1">
    <source>
        <dbReference type="SAM" id="MobiDB-lite"/>
    </source>
</evidence>
<feature type="compositionally biased region" description="Low complexity" evidence="1">
    <location>
        <begin position="150"/>
        <end position="161"/>
    </location>
</feature>
<dbReference type="PANTHER" id="PTHR47842:SF3">
    <property type="entry name" value="DUF676 DOMAIN-CONTAINING PROTEIN"/>
    <property type="match status" value="1"/>
</dbReference>
<feature type="region of interest" description="Disordered" evidence="1">
    <location>
        <begin position="259"/>
        <end position="315"/>
    </location>
</feature>
<dbReference type="EMBL" id="MU001685">
    <property type="protein sequence ID" value="KAF2455778.1"/>
    <property type="molecule type" value="Genomic_DNA"/>
</dbReference>
<dbReference type="Proteomes" id="UP000799766">
    <property type="component" value="Unassembled WGS sequence"/>
</dbReference>
<sequence length="443" mass="47877">RRRLLIIYIHGFMGDETSFRSFPAHVHNLVAITLAESHVVHTKIYPKYRSRKAIEVARDDFSRWLAPHESPNTDVILMGHSMGGLLSAEVVLLPPTGPAPPARAFQHRILGSINFDVPFLGMHPGVVSSGLASLFKPAGADDKAAGAGGQDATTASEALAAPAPPSRHDTLFAKPTHDPNFNPAFANDVRVPARKGWQSTLHFVAKHSDGLVRASKQYLKSHAEFGGAMADFGGLRRRYARLRALESDDPAARRRAVAGAWAPPAGAEDPPPPPRVRFVNYYTASSGRPKKPKQPHQHQQHDAPPPPPSPDVALAPQTRHLPVASLDSQATAADDADDDDDDSPAAATDSASTASESWVTLSPRPSTVATTKPRDRKFCLLPAKGADGGRDPAWTRVYMDGVDEVGAHCGLFFLSETYERLVGDVAARIEEWVGEEMSRRVVE</sequence>
<reference evidence="2" key="1">
    <citation type="journal article" date="2020" name="Stud. Mycol.">
        <title>101 Dothideomycetes genomes: a test case for predicting lifestyles and emergence of pathogens.</title>
        <authorList>
            <person name="Haridas S."/>
            <person name="Albert R."/>
            <person name="Binder M."/>
            <person name="Bloem J."/>
            <person name="Labutti K."/>
            <person name="Salamov A."/>
            <person name="Andreopoulos B."/>
            <person name="Baker S."/>
            <person name="Barry K."/>
            <person name="Bills G."/>
            <person name="Bluhm B."/>
            <person name="Cannon C."/>
            <person name="Castanera R."/>
            <person name="Culley D."/>
            <person name="Daum C."/>
            <person name="Ezra D."/>
            <person name="Gonzalez J."/>
            <person name="Henrissat B."/>
            <person name="Kuo A."/>
            <person name="Liang C."/>
            <person name="Lipzen A."/>
            <person name="Lutzoni F."/>
            <person name="Magnuson J."/>
            <person name="Mondo S."/>
            <person name="Nolan M."/>
            <person name="Ohm R."/>
            <person name="Pangilinan J."/>
            <person name="Park H.-J."/>
            <person name="Ramirez L."/>
            <person name="Alfaro M."/>
            <person name="Sun H."/>
            <person name="Tritt A."/>
            <person name="Yoshinaga Y."/>
            <person name="Zwiers L.-H."/>
            <person name="Turgeon B."/>
            <person name="Goodwin S."/>
            <person name="Spatafora J."/>
            <person name="Crous P."/>
            <person name="Grigoriev I."/>
        </authorList>
    </citation>
    <scope>NUCLEOTIDE SEQUENCE</scope>
    <source>
        <strain evidence="2">ATCC 16933</strain>
    </source>
</reference>
<dbReference type="InterPro" id="IPR029058">
    <property type="entry name" value="AB_hydrolase_fold"/>
</dbReference>
<gene>
    <name evidence="2" type="ORF">BDY21DRAFT_266480</name>
</gene>
<feature type="compositionally biased region" description="Acidic residues" evidence="1">
    <location>
        <begin position="334"/>
        <end position="343"/>
    </location>
</feature>
<evidence type="ECO:0000313" key="3">
    <source>
        <dbReference type="Proteomes" id="UP000799766"/>
    </source>
</evidence>
<dbReference type="OrthoDB" id="3248508at2759"/>
<protein>
    <recommendedName>
        <fullName evidence="4">DUF676 domain-containing protein</fullName>
    </recommendedName>
</protein>
<dbReference type="SUPFAM" id="SSF53474">
    <property type="entry name" value="alpha/beta-Hydrolases"/>
    <property type="match status" value="1"/>
</dbReference>
<dbReference type="Gene3D" id="3.40.50.1820">
    <property type="entry name" value="alpha/beta hydrolase"/>
    <property type="match status" value="1"/>
</dbReference>
<feature type="compositionally biased region" description="Low complexity" evidence="1">
    <location>
        <begin position="344"/>
        <end position="355"/>
    </location>
</feature>
<organism evidence="2 3">
    <name type="scientific">Lineolata rhizophorae</name>
    <dbReference type="NCBI Taxonomy" id="578093"/>
    <lineage>
        <taxon>Eukaryota</taxon>
        <taxon>Fungi</taxon>
        <taxon>Dikarya</taxon>
        <taxon>Ascomycota</taxon>
        <taxon>Pezizomycotina</taxon>
        <taxon>Dothideomycetes</taxon>
        <taxon>Dothideomycetes incertae sedis</taxon>
        <taxon>Lineolatales</taxon>
        <taxon>Lineolataceae</taxon>
        <taxon>Lineolata</taxon>
    </lineage>
</organism>
<feature type="compositionally biased region" description="Low complexity" evidence="1">
    <location>
        <begin position="259"/>
        <end position="268"/>
    </location>
</feature>
<dbReference type="AlphaFoldDB" id="A0A6A6NW38"/>
<proteinExistence type="predicted"/>
<keyword evidence="3" id="KW-1185">Reference proteome</keyword>
<feature type="non-terminal residue" evidence="2">
    <location>
        <position position="443"/>
    </location>
</feature>
<feature type="compositionally biased region" description="Basic residues" evidence="1">
    <location>
        <begin position="288"/>
        <end position="298"/>
    </location>
</feature>
<accession>A0A6A6NW38</accession>
<feature type="region of interest" description="Disordered" evidence="1">
    <location>
        <begin position="328"/>
        <end position="371"/>
    </location>
</feature>
<feature type="region of interest" description="Disordered" evidence="1">
    <location>
        <begin position="142"/>
        <end position="178"/>
    </location>
</feature>
<dbReference type="PANTHER" id="PTHR47842">
    <property type="entry name" value="EXPRESSED PROTEIN"/>
    <property type="match status" value="1"/>
</dbReference>
<feature type="compositionally biased region" description="Polar residues" evidence="1">
    <location>
        <begin position="356"/>
        <end position="370"/>
    </location>
</feature>
<feature type="compositionally biased region" description="Basic and acidic residues" evidence="1">
    <location>
        <begin position="166"/>
        <end position="177"/>
    </location>
</feature>
<name>A0A6A6NW38_9PEZI</name>
<evidence type="ECO:0000313" key="2">
    <source>
        <dbReference type="EMBL" id="KAF2455778.1"/>
    </source>
</evidence>